<dbReference type="InterPro" id="IPR037682">
    <property type="entry name" value="TonB_C"/>
</dbReference>
<evidence type="ECO:0000256" key="1">
    <source>
        <dbReference type="SAM" id="MobiDB-lite"/>
    </source>
</evidence>
<feature type="domain" description="TonB C-terminal" evidence="2">
    <location>
        <begin position="144"/>
        <end position="243"/>
    </location>
</feature>
<comment type="caution">
    <text evidence="3">The sequence shown here is derived from an EMBL/GenBank/DDBJ whole genome shotgun (WGS) entry which is preliminary data.</text>
</comment>
<sequence length="251" mass="27279">MMTMPFLFRFRNAAASLPAIFLLVILVVTGLQKAISIAPHQDDTLVKITLMEPAAVLVPNLPSPPPPKSTPPMKASVVQPPPQNRPILQAAAPTSIAEVSPSHVPGNPTATQVAVPVPTPVAPALTPIPATRPSVDFSIEKSYYAKLKADVERQKTYPHSREATMEQPQGKVVVWLEVNRNGEVTGSGIDTPASSMLLNRAAEGSLRRLKQVEKFPSDAFKGIDQKRFIVTFLYSTDTHREPNDLQGETHE</sequence>
<dbReference type="Gene3D" id="3.30.1150.10">
    <property type="match status" value="1"/>
</dbReference>
<gene>
    <name evidence="3" type="ORF">HNR39_002898</name>
</gene>
<protein>
    <submittedName>
        <fullName evidence="3">Protein TonB</fullName>
    </submittedName>
</protein>
<dbReference type="Proteomes" id="UP000571084">
    <property type="component" value="Unassembled WGS sequence"/>
</dbReference>
<name>A0A840RXA9_9BURK</name>
<dbReference type="RefSeq" id="WP_168056810.1">
    <property type="nucleotide sequence ID" value="NZ_JAAOZT010000012.1"/>
</dbReference>
<evidence type="ECO:0000313" key="3">
    <source>
        <dbReference type="EMBL" id="MBB5201049.1"/>
    </source>
</evidence>
<dbReference type="AlphaFoldDB" id="A0A840RXA9"/>
<evidence type="ECO:0000259" key="2">
    <source>
        <dbReference type="PROSITE" id="PS52015"/>
    </source>
</evidence>
<evidence type="ECO:0000313" key="4">
    <source>
        <dbReference type="Proteomes" id="UP000571084"/>
    </source>
</evidence>
<organism evidence="3 4">
    <name type="scientific">Glaciimonas immobilis</name>
    <dbReference type="NCBI Taxonomy" id="728004"/>
    <lineage>
        <taxon>Bacteria</taxon>
        <taxon>Pseudomonadati</taxon>
        <taxon>Pseudomonadota</taxon>
        <taxon>Betaproteobacteria</taxon>
        <taxon>Burkholderiales</taxon>
        <taxon>Oxalobacteraceae</taxon>
        <taxon>Glaciimonas</taxon>
    </lineage>
</organism>
<keyword evidence="4" id="KW-1185">Reference proteome</keyword>
<dbReference type="GO" id="GO:0055085">
    <property type="term" value="P:transmembrane transport"/>
    <property type="evidence" value="ECO:0007669"/>
    <property type="project" value="InterPro"/>
</dbReference>
<accession>A0A840RXA9</accession>
<proteinExistence type="predicted"/>
<dbReference type="PROSITE" id="PS52015">
    <property type="entry name" value="TONB_CTD"/>
    <property type="match status" value="1"/>
</dbReference>
<feature type="compositionally biased region" description="Pro residues" evidence="1">
    <location>
        <begin position="61"/>
        <end position="70"/>
    </location>
</feature>
<dbReference type="EMBL" id="JACHHQ010000006">
    <property type="protein sequence ID" value="MBB5201049.1"/>
    <property type="molecule type" value="Genomic_DNA"/>
</dbReference>
<dbReference type="SUPFAM" id="SSF74653">
    <property type="entry name" value="TolA/TonB C-terminal domain"/>
    <property type="match status" value="1"/>
</dbReference>
<feature type="region of interest" description="Disordered" evidence="1">
    <location>
        <begin position="61"/>
        <end position="80"/>
    </location>
</feature>
<reference evidence="3 4" key="1">
    <citation type="submission" date="2020-08" db="EMBL/GenBank/DDBJ databases">
        <title>Genomic Encyclopedia of Type Strains, Phase IV (KMG-IV): sequencing the most valuable type-strain genomes for metagenomic binning, comparative biology and taxonomic classification.</title>
        <authorList>
            <person name="Goeker M."/>
        </authorList>
    </citation>
    <scope>NUCLEOTIDE SEQUENCE [LARGE SCALE GENOMIC DNA]</scope>
    <source>
        <strain evidence="3 4">DSM 23240</strain>
    </source>
</reference>